<evidence type="ECO:0000313" key="5">
    <source>
        <dbReference type="EMBL" id="JAG69811.1"/>
    </source>
</evidence>
<gene>
    <name evidence="5" type="primary">DOCK1</name>
    <name evidence="5" type="ORF">g.50317</name>
</gene>
<evidence type="ECO:0000256" key="2">
    <source>
        <dbReference type="PROSITE-ProRule" id="PRU00984"/>
    </source>
</evidence>
<feature type="region of interest" description="Disordered" evidence="3">
    <location>
        <begin position="520"/>
        <end position="547"/>
    </location>
</feature>
<dbReference type="EMBL" id="GBYB01000044">
    <property type="protein sequence ID" value="JAG69811.1"/>
    <property type="molecule type" value="Transcribed_RNA"/>
</dbReference>
<protein>
    <submittedName>
        <fullName evidence="5">DOCK1 protein</fullName>
    </submittedName>
</protein>
<feature type="compositionally biased region" description="Basic and acidic residues" evidence="3">
    <location>
        <begin position="533"/>
        <end position="546"/>
    </location>
</feature>
<name>A0A0C9Q9Z8_9HYME</name>
<dbReference type="PANTHER" id="PTHR45653">
    <property type="entry name" value="DEDICATOR OF CYTOKINESIS"/>
    <property type="match status" value="1"/>
</dbReference>
<dbReference type="InterPro" id="IPR043162">
    <property type="entry name" value="DOCK_C_lobe_C"/>
</dbReference>
<evidence type="ECO:0000259" key="4">
    <source>
        <dbReference type="PROSITE" id="PS51651"/>
    </source>
</evidence>
<dbReference type="InterPro" id="IPR046773">
    <property type="entry name" value="DOCKER_Lobe_C"/>
</dbReference>
<dbReference type="GO" id="GO:0005737">
    <property type="term" value="C:cytoplasm"/>
    <property type="evidence" value="ECO:0007669"/>
    <property type="project" value="TreeGrafter"/>
</dbReference>
<dbReference type="GO" id="GO:0016477">
    <property type="term" value="P:cell migration"/>
    <property type="evidence" value="ECO:0007669"/>
    <property type="project" value="TreeGrafter"/>
</dbReference>
<dbReference type="AlphaFoldDB" id="A0A0C9Q9Z8"/>
<feature type="compositionally biased region" description="Low complexity" evidence="3">
    <location>
        <begin position="745"/>
        <end position="760"/>
    </location>
</feature>
<dbReference type="Pfam" id="PF20422">
    <property type="entry name" value="DHR-2_Lobe_B"/>
    <property type="match status" value="1"/>
</dbReference>
<dbReference type="GO" id="GO:0007520">
    <property type="term" value="P:myoblast fusion"/>
    <property type="evidence" value="ECO:0007669"/>
    <property type="project" value="TreeGrafter"/>
</dbReference>
<dbReference type="InterPro" id="IPR026791">
    <property type="entry name" value="DOCK"/>
</dbReference>
<dbReference type="CDD" id="cd11697">
    <property type="entry name" value="DHR2_DOCK_A"/>
    <property type="match status" value="1"/>
</dbReference>
<dbReference type="Gene3D" id="1.20.58.740">
    <property type="match status" value="1"/>
</dbReference>
<dbReference type="GO" id="GO:0031267">
    <property type="term" value="F:small GTPase binding"/>
    <property type="evidence" value="ECO:0007669"/>
    <property type="project" value="TreeGrafter"/>
</dbReference>
<dbReference type="InterPro" id="IPR046770">
    <property type="entry name" value="DOCKER_Lobe_B"/>
</dbReference>
<dbReference type="GO" id="GO:0005886">
    <property type="term" value="C:plasma membrane"/>
    <property type="evidence" value="ECO:0007669"/>
    <property type="project" value="TreeGrafter"/>
</dbReference>
<reference evidence="5" key="1">
    <citation type="submission" date="2015-01" db="EMBL/GenBank/DDBJ databases">
        <title>Transcriptome Assembly of Fopius arisanus.</title>
        <authorList>
            <person name="Geib S."/>
        </authorList>
    </citation>
    <scope>NUCLEOTIDE SEQUENCE</scope>
</reference>
<dbReference type="Pfam" id="PF23554">
    <property type="entry name" value="TPR_DOCK"/>
    <property type="match status" value="1"/>
</dbReference>
<organism evidence="5">
    <name type="scientific">Fopius arisanus</name>
    <dbReference type="NCBI Taxonomy" id="64838"/>
    <lineage>
        <taxon>Eukaryota</taxon>
        <taxon>Metazoa</taxon>
        <taxon>Ecdysozoa</taxon>
        <taxon>Arthropoda</taxon>
        <taxon>Hexapoda</taxon>
        <taxon>Insecta</taxon>
        <taxon>Pterygota</taxon>
        <taxon>Neoptera</taxon>
        <taxon>Endopterygota</taxon>
        <taxon>Hymenoptera</taxon>
        <taxon>Apocrita</taxon>
        <taxon>Ichneumonoidea</taxon>
        <taxon>Braconidae</taxon>
        <taxon>Opiinae</taxon>
        <taxon>Fopius</taxon>
    </lineage>
</organism>
<feature type="compositionally biased region" description="Basic and acidic residues" evidence="3">
    <location>
        <begin position="851"/>
        <end position="861"/>
    </location>
</feature>
<dbReference type="InterPro" id="IPR027357">
    <property type="entry name" value="DOCKER_dom"/>
</dbReference>
<dbReference type="InterPro" id="IPR046769">
    <property type="entry name" value="DOCKER_Lobe_A"/>
</dbReference>
<dbReference type="InterPro" id="IPR043161">
    <property type="entry name" value="DOCK_C_lobe_A"/>
</dbReference>
<sequence>MTTHHYEVYTNHFATPCDLLDFLMEILMVFQDLVSKPVFPPDWSEMIMLQNSVILKCLRYFSVTIRSYYFKDFEEQAWSNFFHCAIAFLTQPPLQLENFTPSKRNRIVSRYNDMRRETAFEIRSMWFNLGLHKILFVPGLVGPILEMTLIPEAELRKATIPIFFDMMQCEFYSSRITEGYGDTKREPKHMRGNFNKYENEMIAQLDILVEGGRGDEQFCSLWTKVMGELCEGHSQLRDQGLRFVDTVAKLMERLLQYRDIIHAESQEHRMMCTVNLLEFYSEINRKEMYIRYVNKLCELHLECDNYTEAAYTLKLHSQLLDWSDQALPPLLRSNRYPACNTHRELKEALYNDMIDYFDKGKMWECALGVCKELVAQYEEETFDYLQLSVLLKRMAKFYDAIVKQFRPEPEYFRVAYYGRGHPPFLQNKVFIYRGKEYERLDDFCSRTLNQLPNVEKMNRLSPPTDEIMESNSQYVQINKVDPVMNEKRHRLSGKPVTAEAILRYHRVNDVKMFRFSRPAPKRDTTSITSQASLEKENSDGSCRDSKASANSNEFASLWLERTLLCTSHPLPGILRWCPVVSTDTYFVSPLSNAIETMEATNTAIRDLIVAHKSDMSLPLNPLSMKLNGVLDPAVMGGVDNYEKAFLNQGYKESHLNESADLLKLESLIAEQIPLLGVGVQLHKARAPLELAPFHQRLEQCFVAMKTQVEAKYGKRTCDLQIEAMTQPVTMRRHNHNRGDSHRLSDSTSIVSTSENSSVRSHILSSTSLHKALSASSTGTSKKKDSKRRSSRKSDATAGKDLKESTSQWYTTPEVSSSPVTSPISSMSSPVATATSPPVFELRQELTPSRPLRSEVEKERRISSRWSGQSQGYYLRNLNGQEDIRKNRDSVGTTDSTASEDDPPPPLPLKMREADYCNLPQESSIPPCDSIDNEPEDYDQGFIESPVKPPTPPPKPKRPLKHKIARLDEANIMQDSSIA</sequence>
<keyword evidence="1" id="KW-0344">Guanine-nucleotide releasing factor</keyword>
<feature type="compositionally biased region" description="Low complexity" evidence="3">
    <location>
        <begin position="810"/>
        <end position="830"/>
    </location>
</feature>
<dbReference type="PROSITE" id="PS51651">
    <property type="entry name" value="DOCKER"/>
    <property type="match status" value="1"/>
</dbReference>
<dbReference type="GO" id="GO:0005085">
    <property type="term" value="F:guanyl-nucleotide exchange factor activity"/>
    <property type="evidence" value="ECO:0007669"/>
    <property type="project" value="UniProtKB-KW"/>
</dbReference>
<dbReference type="PANTHER" id="PTHR45653:SF10">
    <property type="entry name" value="MYOBLAST CITY, ISOFORM B"/>
    <property type="match status" value="1"/>
</dbReference>
<dbReference type="InterPro" id="IPR056372">
    <property type="entry name" value="TPR_DOCK"/>
</dbReference>
<feature type="compositionally biased region" description="Basic and acidic residues" evidence="3">
    <location>
        <begin position="791"/>
        <end position="803"/>
    </location>
</feature>
<dbReference type="Gene3D" id="1.25.40.410">
    <property type="match status" value="1"/>
</dbReference>
<comment type="similarity">
    <text evidence="2">Belongs to the DOCK family.</text>
</comment>
<dbReference type="Pfam" id="PF06920">
    <property type="entry name" value="DHR-2_Lobe_A"/>
    <property type="match status" value="1"/>
</dbReference>
<dbReference type="GO" id="GO:0007264">
    <property type="term" value="P:small GTPase-mediated signal transduction"/>
    <property type="evidence" value="ECO:0007669"/>
    <property type="project" value="InterPro"/>
</dbReference>
<dbReference type="FunFam" id="1.20.58.740:FF:000004">
    <property type="entry name" value="Dedicator of cytokinesis protein 1"/>
    <property type="match status" value="1"/>
</dbReference>
<feature type="region of interest" description="Disordered" evidence="3">
    <location>
        <begin position="728"/>
        <end position="960"/>
    </location>
</feature>
<evidence type="ECO:0000256" key="1">
    <source>
        <dbReference type="ARBA" id="ARBA00022658"/>
    </source>
</evidence>
<feature type="domain" description="DOCKER" evidence="4">
    <location>
        <begin position="280"/>
        <end position="717"/>
    </location>
</feature>
<accession>A0A0C9Q9Z8</accession>
<proteinExistence type="inferred from homology"/>
<dbReference type="Pfam" id="PF20421">
    <property type="entry name" value="DHR-2_Lobe_C"/>
    <property type="match status" value="1"/>
</dbReference>
<evidence type="ECO:0000256" key="3">
    <source>
        <dbReference type="SAM" id="MobiDB-lite"/>
    </source>
</evidence>